<name>A0A383V198_BLUHO</name>
<protein>
    <submittedName>
        <fullName evidence="1">Uncharacterized protein</fullName>
    </submittedName>
</protein>
<evidence type="ECO:0000313" key="2">
    <source>
        <dbReference type="Proteomes" id="UP000275772"/>
    </source>
</evidence>
<proteinExistence type="predicted"/>
<reference evidence="1 2" key="1">
    <citation type="submission" date="2017-11" db="EMBL/GenBank/DDBJ databases">
        <authorList>
            <person name="Kracher B."/>
        </authorList>
    </citation>
    <scope>NUCLEOTIDE SEQUENCE [LARGE SCALE GENOMIC DNA]</scope>
    <source>
        <strain evidence="1 2">RACE1</strain>
    </source>
</reference>
<dbReference type="AlphaFoldDB" id="A0A383V198"/>
<evidence type="ECO:0000313" key="1">
    <source>
        <dbReference type="EMBL" id="SZF05312.1"/>
    </source>
</evidence>
<dbReference type="Proteomes" id="UP000275772">
    <property type="component" value="Unassembled WGS sequence"/>
</dbReference>
<sequence>MSISLPTLAGVKKRRVMPENLVEPGRWQALNMPEVISKIFNLQNSPCRLKERCEPLVGNQTYV</sequence>
<gene>
    <name evidence="1" type="ORF">BLGHR1_16114</name>
</gene>
<dbReference type="VEuPathDB" id="FungiDB:BLGHR1_16114"/>
<dbReference type="EMBL" id="UNSH01000074">
    <property type="protein sequence ID" value="SZF05312.1"/>
    <property type="molecule type" value="Genomic_DNA"/>
</dbReference>
<accession>A0A383V198</accession>
<organism evidence="1 2">
    <name type="scientific">Blumeria hordei</name>
    <name type="common">Barley powdery mildew</name>
    <name type="synonym">Blumeria graminis f. sp. hordei</name>
    <dbReference type="NCBI Taxonomy" id="2867405"/>
    <lineage>
        <taxon>Eukaryota</taxon>
        <taxon>Fungi</taxon>
        <taxon>Dikarya</taxon>
        <taxon>Ascomycota</taxon>
        <taxon>Pezizomycotina</taxon>
        <taxon>Leotiomycetes</taxon>
        <taxon>Erysiphales</taxon>
        <taxon>Erysiphaceae</taxon>
        <taxon>Blumeria</taxon>
    </lineage>
</organism>